<reference evidence="1" key="1">
    <citation type="journal article" date="2022" name="bioRxiv">
        <title>Genomics of Preaxostyla Flagellates Illuminates Evolutionary Transitions and the Path Towards Mitochondrial Loss.</title>
        <authorList>
            <person name="Novak L.V.F."/>
            <person name="Treitli S.C."/>
            <person name="Pyrih J."/>
            <person name="Halakuc P."/>
            <person name="Pipaliya S.V."/>
            <person name="Vacek V."/>
            <person name="Brzon O."/>
            <person name="Soukal P."/>
            <person name="Eme L."/>
            <person name="Dacks J.B."/>
            <person name="Karnkowska A."/>
            <person name="Elias M."/>
            <person name="Hampl V."/>
        </authorList>
    </citation>
    <scope>NUCLEOTIDE SEQUENCE</scope>
    <source>
        <strain evidence="1">RCP-MX</strain>
    </source>
</reference>
<gene>
    <name evidence="1" type="ORF">PAPYR_12499</name>
</gene>
<sequence>MAQISPSPTSEVSSKLQTTSAPGHWRFLTPSLGAGPLGALPVPHRWGPGVRAAVGAAPFWLFAMTEETGWPANPRPDADPRHEGVDNLGVYGRSRELDRGAYMTWKLAILDLRKRRTSSLEHNLTCHVSAGSRLVLLRNKQIATQVFIPGFSRALKTMDFVFCWRLERLISLINSSRLSPPHTLVGRLSCVQLQTGWAGWAWADLRHSPQSATKMVGWVGAHQRSNATARLWPLLLHWGILIASCDEGSQDALFVFLILCSFGPTGLVRLARNLCWTGWRISSILCSFDRTVLVRQTKQTFAYSGLEDLGNAGGLSSAHVSDTADPLSSNNEMNAMLVDDLRYQLLVHV</sequence>
<accession>A0ABQ8U1T7</accession>
<keyword evidence="2" id="KW-1185">Reference proteome</keyword>
<comment type="caution">
    <text evidence="1">The sequence shown here is derived from an EMBL/GenBank/DDBJ whole genome shotgun (WGS) entry which is preliminary data.</text>
</comment>
<protein>
    <submittedName>
        <fullName evidence="1">Uncharacterized protein</fullName>
    </submittedName>
</protein>
<dbReference type="EMBL" id="JAPMOS010000312">
    <property type="protein sequence ID" value="KAJ4453130.1"/>
    <property type="molecule type" value="Genomic_DNA"/>
</dbReference>
<evidence type="ECO:0000313" key="2">
    <source>
        <dbReference type="Proteomes" id="UP001141327"/>
    </source>
</evidence>
<dbReference type="Proteomes" id="UP001141327">
    <property type="component" value="Unassembled WGS sequence"/>
</dbReference>
<proteinExistence type="predicted"/>
<name>A0ABQ8U1T7_9EUKA</name>
<evidence type="ECO:0000313" key="1">
    <source>
        <dbReference type="EMBL" id="KAJ4453130.1"/>
    </source>
</evidence>
<organism evidence="1 2">
    <name type="scientific">Paratrimastix pyriformis</name>
    <dbReference type="NCBI Taxonomy" id="342808"/>
    <lineage>
        <taxon>Eukaryota</taxon>
        <taxon>Metamonada</taxon>
        <taxon>Preaxostyla</taxon>
        <taxon>Paratrimastigidae</taxon>
        <taxon>Paratrimastix</taxon>
    </lineage>
</organism>